<proteinExistence type="predicted"/>
<dbReference type="RefSeq" id="XP_038807465.1">
    <property type="nucleotide sequence ID" value="XM_038956006.1"/>
</dbReference>
<evidence type="ECO:0000313" key="3">
    <source>
        <dbReference type="Proteomes" id="UP000783213"/>
    </source>
</evidence>
<accession>A0ABQ7IE24</accession>
<gene>
    <name evidence="2" type="ORF">EAE98_008383</name>
</gene>
<keyword evidence="1" id="KW-0732">Signal</keyword>
<keyword evidence="3" id="KW-1185">Reference proteome</keyword>
<feature type="signal peptide" evidence="1">
    <location>
        <begin position="1"/>
        <end position="20"/>
    </location>
</feature>
<sequence length="97" mass="10444">MHFSTLVTLTLSVLSAQAMAKDCTKGFYYCGGDLLTIGSYHDTIMQALSTSHLTPDDDHIFRGLFQCVDGGLLGEAKYCANGCWLAGSDSPNSDRCI</sequence>
<dbReference type="GeneID" id="62235156"/>
<protein>
    <submittedName>
        <fullName evidence="2">Uncharacterized protein</fullName>
    </submittedName>
</protein>
<name>A0ABQ7IE24_9HELO</name>
<evidence type="ECO:0000256" key="1">
    <source>
        <dbReference type="SAM" id="SignalP"/>
    </source>
</evidence>
<organism evidence="2 3">
    <name type="scientific">Botrytis deweyae</name>
    <dbReference type="NCBI Taxonomy" id="2478750"/>
    <lineage>
        <taxon>Eukaryota</taxon>
        <taxon>Fungi</taxon>
        <taxon>Dikarya</taxon>
        <taxon>Ascomycota</taxon>
        <taxon>Pezizomycotina</taxon>
        <taxon>Leotiomycetes</taxon>
        <taxon>Helotiales</taxon>
        <taxon>Sclerotiniaceae</taxon>
        <taxon>Botrytis</taxon>
    </lineage>
</organism>
<dbReference type="EMBL" id="RCSX01000022">
    <property type="protein sequence ID" value="KAF7921536.1"/>
    <property type="molecule type" value="Genomic_DNA"/>
</dbReference>
<reference evidence="2 3" key="1">
    <citation type="journal article" date="2020" name="Genome Biol. Evol.">
        <title>Comparative genomics of Sclerotiniaceae.</title>
        <authorList>
            <person name="Valero Jimenez C.A."/>
            <person name="Steentjes M."/>
            <person name="Scholten O.E."/>
            <person name="Van Kan J.A.L."/>
        </authorList>
    </citation>
    <scope>NUCLEOTIDE SEQUENCE [LARGE SCALE GENOMIC DNA]</scope>
    <source>
        <strain evidence="2 3">B1</strain>
    </source>
</reference>
<dbReference type="Proteomes" id="UP000783213">
    <property type="component" value="Unassembled WGS sequence"/>
</dbReference>
<comment type="caution">
    <text evidence="2">The sequence shown here is derived from an EMBL/GenBank/DDBJ whole genome shotgun (WGS) entry which is preliminary data.</text>
</comment>
<evidence type="ECO:0000313" key="2">
    <source>
        <dbReference type="EMBL" id="KAF7921536.1"/>
    </source>
</evidence>
<feature type="chain" id="PRO_5047207152" evidence="1">
    <location>
        <begin position="21"/>
        <end position="97"/>
    </location>
</feature>